<dbReference type="PROSITE" id="PS50830">
    <property type="entry name" value="TNASE_3"/>
    <property type="match status" value="1"/>
</dbReference>
<keyword evidence="4" id="KW-0812">Transmembrane</keyword>
<keyword evidence="1" id="KW-0540">Nuclease</keyword>
<keyword evidence="4" id="KW-0472">Membrane</keyword>
<keyword evidence="3 6" id="KW-0378">Hydrolase</keyword>
<dbReference type="InterPro" id="IPR035437">
    <property type="entry name" value="SNase_OB-fold_sf"/>
</dbReference>
<proteinExistence type="predicted"/>
<evidence type="ECO:0000256" key="3">
    <source>
        <dbReference type="ARBA" id="ARBA00022801"/>
    </source>
</evidence>
<keyword evidence="7" id="KW-1185">Reference proteome</keyword>
<evidence type="ECO:0000256" key="1">
    <source>
        <dbReference type="ARBA" id="ARBA00022722"/>
    </source>
</evidence>
<dbReference type="SMART" id="SM00318">
    <property type="entry name" value="SNc"/>
    <property type="match status" value="1"/>
</dbReference>
<dbReference type="SUPFAM" id="SSF50199">
    <property type="entry name" value="Staphylococcal nuclease"/>
    <property type="match status" value="1"/>
</dbReference>
<keyword evidence="2" id="KW-0255">Endonuclease</keyword>
<dbReference type="Gene3D" id="2.40.50.90">
    <property type="match status" value="1"/>
</dbReference>
<evidence type="ECO:0000256" key="4">
    <source>
        <dbReference type="SAM" id="Phobius"/>
    </source>
</evidence>
<accession>A0ABS4WBE6</accession>
<dbReference type="EC" id="3.1.31.1" evidence="6"/>
<reference evidence="6 7" key="1">
    <citation type="submission" date="2021-03" db="EMBL/GenBank/DDBJ databases">
        <title>Sequencing the genomes of 1000 actinobacteria strains.</title>
        <authorList>
            <person name="Klenk H.-P."/>
        </authorList>
    </citation>
    <scope>NUCLEOTIDE SEQUENCE [LARGE SCALE GENOMIC DNA]</scope>
    <source>
        <strain evidence="6 7">DSM 15454</strain>
    </source>
</reference>
<dbReference type="EMBL" id="JAGIOE010000001">
    <property type="protein sequence ID" value="MBP2373534.1"/>
    <property type="molecule type" value="Genomic_DNA"/>
</dbReference>
<evidence type="ECO:0000259" key="5">
    <source>
        <dbReference type="PROSITE" id="PS50830"/>
    </source>
</evidence>
<keyword evidence="4" id="KW-1133">Transmembrane helix</keyword>
<gene>
    <name evidence="6" type="ORF">JOF46_001446</name>
</gene>
<name>A0ABS4WBE6_9MICC</name>
<dbReference type="InterPro" id="IPR016071">
    <property type="entry name" value="Staphylococal_nuclease_OB-fold"/>
</dbReference>
<evidence type="ECO:0000313" key="6">
    <source>
        <dbReference type="EMBL" id="MBP2373534.1"/>
    </source>
</evidence>
<dbReference type="Proteomes" id="UP000766570">
    <property type="component" value="Unassembled WGS sequence"/>
</dbReference>
<dbReference type="GO" id="GO:1990599">
    <property type="term" value="F:3' overhang single-stranded DNA endodeoxyribonuclease activity"/>
    <property type="evidence" value="ECO:0007669"/>
    <property type="project" value="UniProtKB-EC"/>
</dbReference>
<dbReference type="PANTHER" id="PTHR12302:SF3">
    <property type="entry name" value="SERINE_THREONINE-PROTEIN KINASE 31"/>
    <property type="match status" value="1"/>
</dbReference>
<evidence type="ECO:0000313" key="7">
    <source>
        <dbReference type="Proteomes" id="UP000766570"/>
    </source>
</evidence>
<comment type="caution">
    <text evidence="6">The sequence shown here is derived from an EMBL/GenBank/DDBJ whole genome shotgun (WGS) entry which is preliminary data.</text>
</comment>
<dbReference type="PANTHER" id="PTHR12302">
    <property type="entry name" value="EBNA2 BINDING PROTEIN P100"/>
    <property type="match status" value="1"/>
</dbReference>
<dbReference type="Pfam" id="PF00565">
    <property type="entry name" value="SNase"/>
    <property type="match status" value="1"/>
</dbReference>
<evidence type="ECO:0000256" key="2">
    <source>
        <dbReference type="ARBA" id="ARBA00022759"/>
    </source>
</evidence>
<feature type="domain" description="TNase-like" evidence="5">
    <location>
        <begin position="50"/>
        <end position="182"/>
    </location>
</feature>
<organism evidence="6 7">
    <name type="scientific">Paeniglutamicibacter psychrophenolicus</name>
    <dbReference type="NCBI Taxonomy" id="257454"/>
    <lineage>
        <taxon>Bacteria</taxon>
        <taxon>Bacillati</taxon>
        <taxon>Actinomycetota</taxon>
        <taxon>Actinomycetes</taxon>
        <taxon>Micrococcales</taxon>
        <taxon>Micrococcaceae</taxon>
        <taxon>Paeniglutamicibacter</taxon>
    </lineage>
</organism>
<protein>
    <submittedName>
        <fullName evidence="6">Micrococcal nuclease</fullName>
        <ecNumber evidence="6">3.1.31.1</ecNumber>
    </submittedName>
</protein>
<dbReference type="PROSITE" id="PS01123">
    <property type="entry name" value="TNASE_1"/>
    <property type="match status" value="1"/>
</dbReference>
<feature type="transmembrane region" description="Helical" evidence="4">
    <location>
        <begin position="21"/>
        <end position="40"/>
    </location>
</feature>
<sequence>MRQRFGLGERAAALGRGNRSGFAVIGVLLCAAVIVGYWLFMPKNDDPGHLSSSATVQHVVDGDTLYVLLGGERTKVRLLNVDAPELTHGDQPGQCFGQEASRYLSKKLPKGSTIQLAFDVERYDCYGRTLALVNYKGESINGSLVASGHAKAMKVEPNVQFYAQLLTAQKQAQRDNAGMFNPANGCN</sequence>
<dbReference type="InterPro" id="IPR002071">
    <property type="entry name" value="Thermonucl_AS"/>
</dbReference>
<dbReference type="RefSeq" id="WP_344031814.1">
    <property type="nucleotide sequence ID" value="NZ_BAAAMI010000005.1"/>
</dbReference>